<dbReference type="SUPFAM" id="SSF53448">
    <property type="entry name" value="Nucleotide-diphospho-sugar transferases"/>
    <property type="match status" value="1"/>
</dbReference>
<evidence type="ECO:0000259" key="1">
    <source>
        <dbReference type="Pfam" id="PF00535"/>
    </source>
</evidence>
<dbReference type="OrthoDB" id="5291101at2"/>
<protein>
    <submittedName>
        <fullName evidence="2">Spore coat polysaccharide biosynthesis protein spsA</fullName>
    </submittedName>
</protein>
<reference evidence="2 3" key="1">
    <citation type="submission" date="2018-06" db="EMBL/GenBank/DDBJ databases">
        <authorList>
            <consortium name="Pathogen Informatics"/>
            <person name="Doyle S."/>
        </authorList>
    </citation>
    <scope>NUCLEOTIDE SEQUENCE [LARGE SCALE GENOMIC DNA]</scope>
    <source>
        <strain evidence="2 3">NCTC10684</strain>
    </source>
</reference>
<gene>
    <name evidence="2" type="primary">spsA</name>
    <name evidence="2" type="ORF">NCTC10684_00481</name>
</gene>
<proteinExistence type="predicted"/>
<sequence length="286" mass="32477">MSRKPFATVLMPTHNHAHLIGYSIRSIQDQNFSDFELFVVGDGASAETRDVVKALARNDPRIRYFDFPKGQRHGEAHRHAALQEARGEIVAYCGDDDLWLRGHLASMAKLLKQYDFGHMVQINVHSRNEFVVYGGSFAEPGCWQKVRDGQKAFFGLTVGGHRMSAYRALPVGWSPAPPESYTDQFMWRKFLRQPGLRFGSGLEATSIHIASPARTDWKPEERVTELKELFERRDSAELRAALEQAIRTAHDGWTSPNDPMLARLAGRAKLLGLHIENLIRSWRRPS</sequence>
<feature type="domain" description="Glycosyltransferase 2-like" evidence="1">
    <location>
        <begin position="8"/>
        <end position="134"/>
    </location>
</feature>
<evidence type="ECO:0000313" key="2">
    <source>
        <dbReference type="EMBL" id="SUU87289.1"/>
    </source>
</evidence>
<dbReference type="Gene3D" id="3.90.550.10">
    <property type="entry name" value="Spore Coat Polysaccharide Biosynthesis Protein SpsA, Chain A"/>
    <property type="match status" value="1"/>
</dbReference>
<dbReference type="AlphaFoldDB" id="A0A380WE39"/>
<dbReference type="PANTHER" id="PTHR43685">
    <property type="entry name" value="GLYCOSYLTRANSFERASE"/>
    <property type="match status" value="1"/>
</dbReference>
<organism evidence="2 3">
    <name type="scientific">Aminobacter aminovorans</name>
    <name type="common">Chelatobacter heintzii</name>
    <dbReference type="NCBI Taxonomy" id="83263"/>
    <lineage>
        <taxon>Bacteria</taxon>
        <taxon>Pseudomonadati</taxon>
        <taxon>Pseudomonadota</taxon>
        <taxon>Alphaproteobacteria</taxon>
        <taxon>Hyphomicrobiales</taxon>
        <taxon>Phyllobacteriaceae</taxon>
        <taxon>Aminobacter</taxon>
    </lineage>
</organism>
<dbReference type="Pfam" id="PF00535">
    <property type="entry name" value="Glycos_transf_2"/>
    <property type="match status" value="1"/>
</dbReference>
<name>A0A380WE39_AMIAI</name>
<dbReference type="PANTHER" id="PTHR43685:SF11">
    <property type="entry name" value="GLYCOSYLTRANSFERASE TAGX-RELATED"/>
    <property type="match status" value="1"/>
</dbReference>
<dbReference type="Proteomes" id="UP000254701">
    <property type="component" value="Unassembled WGS sequence"/>
</dbReference>
<dbReference type="RefSeq" id="WP_115729815.1">
    <property type="nucleotide sequence ID" value="NZ_BAAAVY010000033.1"/>
</dbReference>
<dbReference type="InterPro" id="IPR001173">
    <property type="entry name" value="Glyco_trans_2-like"/>
</dbReference>
<dbReference type="InterPro" id="IPR050834">
    <property type="entry name" value="Glycosyltransf_2"/>
</dbReference>
<accession>A0A380WE39</accession>
<dbReference type="InterPro" id="IPR029044">
    <property type="entry name" value="Nucleotide-diphossugar_trans"/>
</dbReference>
<dbReference type="CDD" id="cd00761">
    <property type="entry name" value="Glyco_tranf_GTA_type"/>
    <property type="match status" value="1"/>
</dbReference>
<dbReference type="EMBL" id="UFSM01000001">
    <property type="protein sequence ID" value="SUU87289.1"/>
    <property type="molecule type" value="Genomic_DNA"/>
</dbReference>
<evidence type="ECO:0000313" key="3">
    <source>
        <dbReference type="Proteomes" id="UP000254701"/>
    </source>
</evidence>